<evidence type="ECO:0000256" key="2">
    <source>
        <dbReference type="ARBA" id="ARBA00007103"/>
    </source>
</evidence>
<comment type="caution">
    <text evidence="10">The sequence shown here is derived from an EMBL/GenBank/DDBJ whole genome shotgun (WGS) entry which is preliminary data.</text>
</comment>
<dbReference type="Pfam" id="PF00291">
    <property type="entry name" value="PALP"/>
    <property type="match status" value="1"/>
</dbReference>
<evidence type="ECO:0000256" key="7">
    <source>
        <dbReference type="RuleBase" id="RU003985"/>
    </source>
</evidence>
<comment type="catalytic activity">
    <reaction evidence="7">
        <text>O-acetyl-L-serine + hydrogen sulfide = L-cysteine + acetate</text>
        <dbReference type="Rhea" id="RHEA:14829"/>
        <dbReference type="ChEBI" id="CHEBI:29919"/>
        <dbReference type="ChEBI" id="CHEBI:30089"/>
        <dbReference type="ChEBI" id="CHEBI:35235"/>
        <dbReference type="ChEBI" id="CHEBI:58340"/>
        <dbReference type="EC" id="2.5.1.47"/>
    </reaction>
</comment>
<keyword evidence="5 7" id="KW-0663">Pyridoxal phosphate</keyword>
<dbReference type="PANTHER" id="PTHR10314">
    <property type="entry name" value="CYSTATHIONINE BETA-SYNTHASE"/>
    <property type="match status" value="1"/>
</dbReference>
<dbReference type="EC" id="2.5.1.47" evidence="7"/>
<dbReference type="SUPFAM" id="SSF53686">
    <property type="entry name" value="Tryptophan synthase beta subunit-like PLP-dependent enzymes"/>
    <property type="match status" value="1"/>
</dbReference>
<evidence type="ECO:0000256" key="3">
    <source>
        <dbReference type="ARBA" id="ARBA00022605"/>
    </source>
</evidence>
<protein>
    <recommendedName>
        <fullName evidence="7">Cysteine synthase</fullName>
        <ecNumber evidence="7">2.5.1.47</ecNumber>
    </recommendedName>
</protein>
<keyword evidence="4 7" id="KW-0808">Transferase</keyword>
<dbReference type="CDD" id="cd01561">
    <property type="entry name" value="CBS_like"/>
    <property type="match status" value="1"/>
</dbReference>
<dbReference type="InterPro" id="IPR050214">
    <property type="entry name" value="Cys_Synth/Cystath_Beta-Synth"/>
</dbReference>
<keyword evidence="3 7" id="KW-0028">Amino-acid biosynthesis</keyword>
<keyword evidence="11" id="KW-1185">Reference proteome</keyword>
<keyword evidence="6 7" id="KW-0198">Cysteine biosynthesis</keyword>
<dbReference type="InterPro" id="IPR001926">
    <property type="entry name" value="TrpB-like_PALP"/>
</dbReference>
<evidence type="ECO:0000256" key="4">
    <source>
        <dbReference type="ARBA" id="ARBA00022679"/>
    </source>
</evidence>
<dbReference type="NCBIfam" id="TIGR01139">
    <property type="entry name" value="cysK"/>
    <property type="match status" value="1"/>
</dbReference>
<dbReference type="Proteomes" id="UP001141327">
    <property type="component" value="Unassembled WGS sequence"/>
</dbReference>
<evidence type="ECO:0000313" key="10">
    <source>
        <dbReference type="EMBL" id="KAJ4458381.1"/>
    </source>
</evidence>
<comment type="cofactor">
    <cofactor evidence="1 7">
        <name>pyridoxal 5'-phosphate</name>
        <dbReference type="ChEBI" id="CHEBI:597326"/>
    </cofactor>
</comment>
<accession>A0ABQ8UGJ7</accession>
<proteinExistence type="inferred from homology"/>
<evidence type="ECO:0000256" key="1">
    <source>
        <dbReference type="ARBA" id="ARBA00001933"/>
    </source>
</evidence>
<evidence type="ECO:0000259" key="9">
    <source>
        <dbReference type="Pfam" id="PF00291"/>
    </source>
</evidence>
<feature type="domain" description="Tryptophan synthase beta chain-like PALP" evidence="9">
    <location>
        <begin position="95"/>
        <end position="385"/>
    </location>
</feature>
<organism evidence="10 11">
    <name type="scientific">Paratrimastix pyriformis</name>
    <dbReference type="NCBI Taxonomy" id="342808"/>
    <lineage>
        <taxon>Eukaryota</taxon>
        <taxon>Metamonada</taxon>
        <taxon>Preaxostyla</taxon>
        <taxon>Paratrimastigidae</taxon>
        <taxon>Paratrimastix</taxon>
    </lineage>
</organism>
<dbReference type="NCBIfam" id="TIGR01136">
    <property type="entry name" value="cysKM"/>
    <property type="match status" value="1"/>
</dbReference>
<evidence type="ECO:0000313" key="11">
    <source>
        <dbReference type="Proteomes" id="UP001141327"/>
    </source>
</evidence>
<dbReference type="InterPro" id="IPR036052">
    <property type="entry name" value="TrpB-like_PALP_sf"/>
</dbReference>
<dbReference type="EMBL" id="JAPMOS010000030">
    <property type="protein sequence ID" value="KAJ4458381.1"/>
    <property type="molecule type" value="Genomic_DNA"/>
</dbReference>
<feature type="region of interest" description="Disordered" evidence="8">
    <location>
        <begin position="418"/>
        <end position="444"/>
    </location>
</feature>
<name>A0ABQ8UGJ7_9EUKA</name>
<evidence type="ECO:0000256" key="8">
    <source>
        <dbReference type="SAM" id="MobiDB-lite"/>
    </source>
</evidence>
<reference evidence="10" key="1">
    <citation type="journal article" date="2022" name="bioRxiv">
        <title>Genomics of Preaxostyla Flagellates Illuminates Evolutionary Transitions and the Path Towards Mitochondrial Loss.</title>
        <authorList>
            <person name="Novak L.V.F."/>
            <person name="Treitli S.C."/>
            <person name="Pyrih J."/>
            <person name="Halakuc P."/>
            <person name="Pipaliya S.V."/>
            <person name="Vacek V."/>
            <person name="Brzon O."/>
            <person name="Soukal P."/>
            <person name="Eme L."/>
            <person name="Dacks J.B."/>
            <person name="Karnkowska A."/>
            <person name="Elias M."/>
            <person name="Hampl V."/>
        </authorList>
    </citation>
    <scope>NUCLEOTIDE SEQUENCE</scope>
    <source>
        <strain evidence="10">RCP-MX</strain>
    </source>
</reference>
<feature type="compositionally biased region" description="Low complexity" evidence="8">
    <location>
        <begin position="425"/>
        <end position="435"/>
    </location>
</feature>
<evidence type="ECO:0000256" key="5">
    <source>
        <dbReference type="ARBA" id="ARBA00022898"/>
    </source>
</evidence>
<comment type="similarity">
    <text evidence="2 7">Belongs to the cysteine synthase/cystathionine beta-synthase family.</text>
</comment>
<dbReference type="InterPro" id="IPR005859">
    <property type="entry name" value="CysK"/>
</dbReference>
<gene>
    <name evidence="10" type="ORF">PAPYR_5938</name>
</gene>
<dbReference type="InterPro" id="IPR005856">
    <property type="entry name" value="Cys_synth"/>
</dbReference>
<dbReference type="PROSITE" id="PS00901">
    <property type="entry name" value="CYS_SYNTHASE"/>
    <property type="match status" value="1"/>
</dbReference>
<dbReference type="GO" id="GO:0004124">
    <property type="term" value="F:cysteine synthase activity"/>
    <property type="evidence" value="ECO:0007669"/>
    <property type="project" value="UniProtKB-EC"/>
</dbReference>
<sequence>MSSTIMGKAFPTASSHTACSLERSLELETPDISPQKETDVWVGLADFWPRTRQTDSAFIWFPISSFDAASATPHAIPAHPGKSATRPSMSGILTIEQAIGHTPLVELTKVTKGLHARVVAKLESQNPGFSVKDRIGRSMIDAAEKEGRITPGKTILVEPTSGNTGIGLAFVAASRGYRLILTMPATASLERRCMMRALGATIVVTPAALGMRGAIAKAEHIAATTPDAFIPQQFENPANPAVHYNTTGPEIWEATDGQVGAFVAGVGTGGTVTGTGRFLLEKNPAIKIYAVEPAESPVLSGGAPGPHVIQGIGAGIVPKNFDRSVVATGGIECVPGKEALEMARRLASEEGIMCGISSGASVVAALRVAARPENEGLVIVVVLPDTGERYLSTVLFESVRREMETLPVEQFTLDAEGHLVPPPATATATTAGPAPHSADPQKTQ</sequence>
<evidence type="ECO:0000256" key="6">
    <source>
        <dbReference type="ARBA" id="ARBA00023192"/>
    </source>
</evidence>
<dbReference type="InterPro" id="IPR001216">
    <property type="entry name" value="P-phosphate_BS"/>
</dbReference>
<dbReference type="Gene3D" id="3.40.50.1100">
    <property type="match status" value="2"/>
</dbReference>